<dbReference type="InterPro" id="IPR017850">
    <property type="entry name" value="Alkaline_phosphatase_core_sf"/>
</dbReference>
<dbReference type="InterPro" id="IPR002591">
    <property type="entry name" value="Phosphodiest/P_Trfase"/>
</dbReference>
<dbReference type="Gene3D" id="3.30.1360.110">
    <property type="entry name" value="Domain 2, Phosphonoacetate Hydrolase"/>
    <property type="match status" value="1"/>
</dbReference>
<accession>A0A923SRK6</accession>
<dbReference type="Gene3D" id="3.40.720.10">
    <property type="entry name" value="Alkaline Phosphatase, subunit A"/>
    <property type="match status" value="1"/>
</dbReference>
<evidence type="ECO:0000313" key="1">
    <source>
        <dbReference type="EMBL" id="MBC6680771.1"/>
    </source>
</evidence>
<protein>
    <submittedName>
        <fullName evidence="1">Alkaline phosphatase family protein</fullName>
    </submittedName>
</protein>
<dbReference type="PANTHER" id="PTHR10151">
    <property type="entry name" value="ECTONUCLEOTIDE PYROPHOSPHATASE/PHOSPHODIESTERASE"/>
    <property type="match status" value="1"/>
</dbReference>
<dbReference type="GO" id="GO:0016787">
    <property type="term" value="F:hydrolase activity"/>
    <property type="evidence" value="ECO:0007669"/>
    <property type="project" value="UniProtKB-ARBA"/>
</dbReference>
<dbReference type="InterPro" id="IPR023116">
    <property type="entry name" value="Phosphonoacetate_hydro_insert"/>
</dbReference>
<dbReference type="Pfam" id="PF01663">
    <property type="entry name" value="Phosphodiest"/>
    <property type="match status" value="1"/>
</dbReference>
<dbReference type="Proteomes" id="UP000602647">
    <property type="component" value="Unassembled WGS sequence"/>
</dbReference>
<keyword evidence="2" id="KW-1185">Reference proteome</keyword>
<sequence length="367" mass="41034">MRKVLIFVIDGCAPEYLTEKTAPDIFRLAKQDGGFVKTVQAAVPTVTNVNHACILSGAFPEDTHVIGNYYYNRQTGEQGFIESHGFMKAPTILQRYQAAGGKTALLTVKGKVLEVFGEGVHLGLSVQNPDPSLLEKLELAPPPQVQSPDSSRWIFHAAYQCIKKESPDLVYCTTNDFVMHHYGPDAPQAKEQICTLNHYVQKIHNLDPDREIYITADHGMNQKTTIINLQNIFDEACLPVVCVPPLKDRYIENHIYQEGGALYLYLSNRKKEGSVLKLLADLPVVERTLSSEEAARLYRLPEGEIGDYMVFAAKDCAFGEVEGRQLHTNQVRTHGSLYERTVPLVAINSAAPAGQYFYSRDIVRHLL</sequence>
<dbReference type="RefSeq" id="WP_187303869.1">
    <property type="nucleotide sequence ID" value="NZ_JACRYT010000018.1"/>
</dbReference>
<organism evidence="1 2">
    <name type="scientific">Zhenpiania hominis</name>
    <dbReference type="NCBI Taxonomy" id="2763644"/>
    <lineage>
        <taxon>Bacteria</taxon>
        <taxon>Bacillati</taxon>
        <taxon>Bacillota</taxon>
        <taxon>Clostridia</taxon>
        <taxon>Peptostreptococcales</taxon>
        <taxon>Anaerovoracaceae</taxon>
        <taxon>Zhenpiania</taxon>
    </lineage>
</organism>
<comment type="caution">
    <text evidence="1">The sequence shown here is derived from an EMBL/GenBank/DDBJ whole genome shotgun (WGS) entry which is preliminary data.</text>
</comment>
<reference evidence="1" key="1">
    <citation type="submission" date="2020-08" db="EMBL/GenBank/DDBJ databases">
        <title>Genome public.</title>
        <authorList>
            <person name="Liu C."/>
            <person name="Sun Q."/>
        </authorList>
    </citation>
    <scope>NUCLEOTIDE SEQUENCE</scope>
    <source>
        <strain evidence="1">BX12</strain>
    </source>
</reference>
<dbReference type="SUPFAM" id="SSF53649">
    <property type="entry name" value="Alkaline phosphatase-like"/>
    <property type="match status" value="1"/>
</dbReference>
<proteinExistence type="predicted"/>
<evidence type="ECO:0000313" key="2">
    <source>
        <dbReference type="Proteomes" id="UP000602647"/>
    </source>
</evidence>
<dbReference type="AlphaFoldDB" id="A0A923SRK6"/>
<dbReference type="PANTHER" id="PTHR10151:SF120">
    <property type="entry name" value="BIS(5'-ADENOSYL)-TRIPHOSPHATASE"/>
    <property type="match status" value="1"/>
</dbReference>
<dbReference type="EMBL" id="JACRYT010000018">
    <property type="protein sequence ID" value="MBC6680771.1"/>
    <property type="molecule type" value="Genomic_DNA"/>
</dbReference>
<name>A0A923SRK6_9FIRM</name>
<gene>
    <name evidence="1" type="ORF">H9L42_13155</name>
</gene>